<dbReference type="PANTHER" id="PTHR24055">
    <property type="entry name" value="MITOGEN-ACTIVATED PROTEIN KINASE"/>
    <property type="match status" value="1"/>
</dbReference>
<feature type="domain" description="Protein kinase" evidence="5">
    <location>
        <begin position="1"/>
        <end position="106"/>
    </location>
</feature>
<dbReference type="GO" id="GO:0005524">
    <property type="term" value="F:ATP binding"/>
    <property type="evidence" value="ECO:0007669"/>
    <property type="project" value="UniProtKB-KW"/>
</dbReference>
<evidence type="ECO:0000313" key="6">
    <source>
        <dbReference type="EMBL" id="GAX84457.1"/>
    </source>
</evidence>
<dbReference type="PROSITE" id="PS50011">
    <property type="entry name" value="PROTEIN_KINASE_DOM"/>
    <property type="match status" value="1"/>
</dbReference>
<evidence type="ECO:0000259" key="5">
    <source>
        <dbReference type="PROSITE" id="PS50011"/>
    </source>
</evidence>
<name>A0A250XN13_9CHLO</name>
<dbReference type="InterPro" id="IPR000719">
    <property type="entry name" value="Prot_kinase_dom"/>
</dbReference>
<evidence type="ECO:0000256" key="1">
    <source>
        <dbReference type="ARBA" id="ARBA00022741"/>
    </source>
</evidence>
<reference evidence="6 7" key="1">
    <citation type="submission" date="2017-08" db="EMBL/GenBank/DDBJ databases">
        <title>Acidophilic green algal genome provides insights into adaptation to an acidic environment.</title>
        <authorList>
            <person name="Hirooka S."/>
            <person name="Hirose Y."/>
            <person name="Kanesaki Y."/>
            <person name="Higuchi S."/>
            <person name="Fujiwara T."/>
            <person name="Onuma R."/>
            <person name="Era A."/>
            <person name="Ohbayashi R."/>
            <person name="Uzuka A."/>
            <person name="Nozaki H."/>
            <person name="Yoshikawa H."/>
            <person name="Miyagishima S.Y."/>
        </authorList>
    </citation>
    <scope>NUCLEOTIDE SEQUENCE [LARGE SCALE GENOMIC DNA]</scope>
    <source>
        <strain evidence="6 7">NIES-2499</strain>
    </source>
</reference>
<feature type="region of interest" description="Disordered" evidence="3">
    <location>
        <begin position="284"/>
        <end position="323"/>
    </location>
</feature>
<feature type="region of interest" description="Disordered" evidence="3">
    <location>
        <begin position="365"/>
        <end position="403"/>
    </location>
</feature>
<protein>
    <recommendedName>
        <fullName evidence="5">Protein kinase domain-containing protein</fullName>
    </recommendedName>
</protein>
<organism evidence="6 7">
    <name type="scientific">Chlamydomonas eustigma</name>
    <dbReference type="NCBI Taxonomy" id="1157962"/>
    <lineage>
        <taxon>Eukaryota</taxon>
        <taxon>Viridiplantae</taxon>
        <taxon>Chlorophyta</taxon>
        <taxon>core chlorophytes</taxon>
        <taxon>Chlorophyceae</taxon>
        <taxon>CS clade</taxon>
        <taxon>Chlamydomonadales</taxon>
        <taxon>Chlamydomonadaceae</taxon>
        <taxon>Chlamydomonas</taxon>
    </lineage>
</organism>
<proteinExistence type="predicted"/>
<dbReference type="EMBL" id="BEGY01000126">
    <property type="protein sequence ID" value="GAX84457.1"/>
    <property type="molecule type" value="Genomic_DNA"/>
</dbReference>
<dbReference type="AlphaFoldDB" id="A0A250XN13"/>
<dbReference type="SUPFAM" id="SSF56112">
    <property type="entry name" value="Protein kinase-like (PK-like)"/>
    <property type="match status" value="1"/>
</dbReference>
<dbReference type="GO" id="GO:0004672">
    <property type="term" value="F:protein kinase activity"/>
    <property type="evidence" value="ECO:0007669"/>
    <property type="project" value="InterPro"/>
</dbReference>
<feature type="chain" id="PRO_5012128768" description="Protein kinase domain-containing protein" evidence="4">
    <location>
        <begin position="17"/>
        <end position="450"/>
    </location>
</feature>
<dbReference type="InterPro" id="IPR050117">
    <property type="entry name" value="MAPK"/>
</dbReference>
<keyword evidence="4" id="KW-0732">Signal</keyword>
<evidence type="ECO:0000256" key="2">
    <source>
        <dbReference type="ARBA" id="ARBA00022840"/>
    </source>
</evidence>
<keyword evidence="7" id="KW-1185">Reference proteome</keyword>
<accession>A0A250XN13</accession>
<sequence>MLMLLLGCIAAEMVTGGPVFCGKSHVDQLQVILDCFGALPRRLMAPCVEAIDDKRLRVPSALEVKGIKAKLRKDTPQALSDFIMSCLQLDPLKRPSAEELLHLPHFQDGTSGTAFAKTFKKSPISSPVQPTPDRVLHSLTGSSNVNSVHYKGEPVPTRFNKIREEEENGHPGQAIQHSEKTGKAAGVRALCLPEKASQTAFVKDMDSFVRARGVSDCGALKSTTAGACGGVLNRVKVTVLATGASPAAGLIAAHRCSLFGVEAAAAAAAPASVVPPGAPLLAPGAFSGTSPSRRLTGSQQAQPRRRFSQQGSVTGANSSARETSNSCSLYTSLQILPPGTTLPRSKDSFQQQGLASGLTSAQDSLAGDASCHNSNAGRASRSLSPLPPLPLTPSTNVREGSFTSSQIRHMGFRRISTSKSSTHTLFIHTCQYAATGRTSFLAQYCMERDE</sequence>
<keyword evidence="1" id="KW-0547">Nucleotide-binding</keyword>
<keyword evidence="2" id="KW-0067">ATP-binding</keyword>
<dbReference type="InterPro" id="IPR011009">
    <property type="entry name" value="Kinase-like_dom_sf"/>
</dbReference>
<gene>
    <name evidence="6" type="ORF">CEUSTIGMA_g11877.t1</name>
</gene>
<comment type="caution">
    <text evidence="6">The sequence shown here is derived from an EMBL/GenBank/DDBJ whole genome shotgun (WGS) entry which is preliminary data.</text>
</comment>
<evidence type="ECO:0000256" key="3">
    <source>
        <dbReference type="SAM" id="MobiDB-lite"/>
    </source>
</evidence>
<evidence type="ECO:0000256" key="4">
    <source>
        <dbReference type="SAM" id="SignalP"/>
    </source>
</evidence>
<feature type="compositionally biased region" description="Polar residues" evidence="3">
    <location>
        <begin position="287"/>
        <end position="323"/>
    </location>
</feature>
<evidence type="ECO:0000313" key="7">
    <source>
        <dbReference type="Proteomes" id="UP000232323"/>
    </source>
</evidence>
<dbReference type="Proteomes" id="UP000232323">
    <property type="component" value="Unassembled WGS sequence"/>
</dbReference>
<dbReference type="Gene3D" id="1.10.510.10">
    <property type="entry name" value="Transferase(Phosphotransferase) domain 1"/>
    <property type="match status" value="1"/>
</dbReference>
<feature type="signal peptide" evidence="4">
    <location>
        <begin position="1"/>
        <end position="16"/>
    </location>
</feature>